<reference evidence="3 4" key="1">
    <citation type="submission" date="2016-01" db="EMBL/GenBank/DDBJ databases">
        <authorList>
            <person name="Oliw E.H."/>
        </authorList>
    </citation>
    <scope>NUCLEOTIDE SEQUENCE [LARGE SCALE GENOMIC DNA]</scope>
    <source>
        <strain evidence="3">LMG 27134</strain>
    </source>
</reference>
<dbReference type="PANTHER" id="PTHR11820:SF7">
    <property type="entry name" value="ACYLPYRUVASE FAHD1, MITOCHONDRIAL"/>
    <property type="match status" value="1"/>
</dbReference>
<keyword evidence="1" id="KW-0479">Metal-binding</keyword>
<sequence>MIGSPAEIIQDLSTQYTLHPGDLVMTGTPAGVGPLQINDSVHVSMEGVASLSIQIGL</sequence>
<dbReference type="EMBL" id="FCOK02000016">
    <property type="protein sequence ID" value="SAL32809.1"/>
    <property type="molecule type" value="Genomic_DNA"/>
</dbReference>
<dbReference type="AlphaFoldDB" id="A0A158GMH6"/>
<dbReference type="Gene3D" id="3.90.850.10">
    <property type="entry name" value="Fumarylacetoacetase-like, C-terminal domain"/>
    <property type="match status" value="1"/>
</dbReference>
<dbReference type="InterPro" id="IPR011234">
    <property type="entry name" value="Fumarylacetoacetase-like_C"/>
</dbReference>
<gene>
    <name evidence="3" type="ORF">AWB69_02881</name>
</gene>
<dbReference type="SUPFAM" id="SSF56529">
    <property type="entry name" value="FAH"/>
    <property type="match status" value="1"/>
</dbReference>
<dbReference type="Pfam" id="PF01557">
    <property type="entry name" value="FAA_hydrolase"/>
    <property type="match status" value="1"/>
</dbReference>
<proteinExistence type="predicted"/>
<feature type="domain" description="Fumarylacetoacetase-like C-terminal" evidence="2">
    <location>
        <begin position="1"/>
        <end position="53"/>
    </location>
</feature>
<dbReference type="GO" id="GO:0016853">
    <property type="term" value="F:isomerase activity"/>
    <property type="evidence" value="ECO:0007669"/>
    <property type="project" value="UniProtKB-KW"/>
</dbReference>
<dbReference type="GO" id="GO:0046872">
    <property type="term" value="F:metal ion binding"/>
    <property type="evidence" value="ECO:0007669"/>
    <property type="project" value="UniProtKB-KW"/>
</dbReference>
<evidence type="ECO:0000259" key="2">
    <source>
        <dbReference type="Pfam" id="PF01557"/>
    </source>
</evidence>
<organism evidence="3 4">
    <name type="scientific">Caballeronia udeis</name>
    <dbReference type="NCBI Taxonomy" id="1232866"/>
    <lineage>
        <taxon>Bacteria</taxon>
        <taxon>Pseudomonadati</taxon>
        <taxon>Pseudomonadota</taxon>
        <taxon>Betaproteobacteria</taxon>
        <taxon>Burkholderiales</taxon>
        <taxon>Burkholderiaceae</taxon>
        <taxon>Caballeronia</taxon>
    </lineage>
</organism>
<evidence type="ECO:0000313" key="4">
    <source>
        <dbReference type="Proteomes" id="UP000054683"/>
    </source>
</evidence>
<evidence type="ECO:0000256" key="1">
    <source>
        <dbReference type="ARBA" id="ARBA00022723"/>
    </source>
</evidence>
<evidence type="ECO:0000313" key="3">
    <source>
        <dbReference type="EMBL" id="SAL32809.1"/>
    </source>
</evidence>
<dbReference type="PANTHER" id="PTHR11820">
    <property type="entry name" value="ACYLPYRUVASE"/>
    <property type="match status" value="1"/>
</dbReference>
<keyword evidence="3" id="KW-0413">Isomerase</keyword>
<protein>
    <submittedName>
        <fullName evidence="3">5-carboxymethyl-2-hydroxymuconate isomerase</fullName>
    </submittedName>
</protein>
<accession>A0A158GMH6</accession>
<dbReference type="InterPro" id="IPR036663">
    <property type="entry name" value="Fumarylacetoacetase_C_sf"/>
</dbReference>
<name>A0A158GMH6_9BURK</name>
<dbReference type="Proteomes" id="UP000054683">
    <property type="component" value="Unassembled WGS sequence"/>
</dbReference>
<dbReference type="GO" id="GO:0018773">
    <property type="term" value="F:acetylpyruvate hydrolase activity"/>
    <property type="evidence" value="ECO:0007669"/>
    <property type="project" value="TreeGrafter"/>
</dbReference>